<name>A0A9R1ULI2_LACSA</name>
<reference evidence="2 3" key="1">
    <citation type="journal article" date="2017" name="Nat. Commun.">
        <title>Genome assembly with in vitro proximity ligation data and whole-genome triplication in lettuce.</title>
        <authorList>
            <person name="Reyes-Chin-Wo S."/>
            <person name="Wang Z."/>
            <person name="Yang X."/>
            <person name="Kozik A."/>
            <person name="Arikit S."/>
            <person name="Song C."/>
            <person name="Xia L."/>
            <person name="Froenicke L."/>
            <person name="Lavelle D.O."/>
            <person name="Truco M.J."/>
            <person name="Xia R."/>
            <person name="Zhu S."/>
            <person name="Xu C."/>
            <person name="Xu H."/>
            <person name="Xu X."/>
            <person name="Cox K."/>
            <person name="Korf I."/>
            <person name="Meyers B.C."/>
            <person name="Michelmore R.W."/>
        </authorList>
    </citation>
    <scope>NUCLEOTIDE SEQUENCE [LARGE SCALE GENOMIC DNA]</scope>
    <source>
        <strain evidence="3">cv. Salinas</strain>
        <tissue evidence="2">Seedlings</tissue>
    </source>
</reference>
<dbReference type="Gene3D" id="3.30.420.10">
    <property type="entry name" value="Ribonuclease H-like superfamily/Ribonuclease H"/>
    <property type="match status" value="1"/>
</dbReference>
<dbReference type="InterPro" id="IPR001584">
    <property type="entry name" value="Integrase_cat-core"/>
</dbReference>
<comment type="caution">
    <text evidence="2">The sequence shown here is derived from an EMBL/GenBank/DDBJ whole genome shotgun (WGS) entry which is preliminary data.</text>
</comment>
<organism evidence="2 3">
    <name type="scientific">Lactuca sativa</name>
    <name type="common">Garden lettuce</name>
    <dbReference type="NCBI Taxonomy" id="4236"/>
    <lineage>
        <taxon>Eukaryota</taxon>
        <taxon>Viridiplantae</taxon>
        <taxon>Streptophyta</taxon>
        <taxon>Embryophyta</taxon>
        <taxon>Tracheophyta</taxon>
        <taxon>Spermatophyta</taxon>
        <taxon>Magnoliopsida</taxon>
        <taxon>eudicotyledons</taxon>
        <taxon>Gunneridae</taxon>
        <taxon>Pentapetalae</taxon>
        <taxon>asterids</taxon>
        <taxon>campanulids</taxon>
        <taxon>Asterales</taxon>
        <taxon>Asteraceae</taxon>
        <taxon>Cichorioideae</taxon>
        <taxon>Cichorieae</taxon>
        <taxon>Lactucinae</taxon>
        <taxon>Lactuca</taxon>
    </lineage>
</organism>
<accession>A0A9R1ULI2</accession>
<dbReference type="PANTHER" id="PTHR48475:SF1">
    <property type="entry name" value="RNASE H TYPE-1 DOMAIN-CONTAINING PROTEIN"/>
    <property type="match status" value="1"/>
</dbReference>
<dbReference type="GO" id="GO:0003676">
    <property type="term" value="F:nucleic acid binding"/>
    <property type="evidence" value="ECO:0007669"/>
    <property type="project" value="InterPro"/>
</dbReference>
<feature type="domain" description="Integrase catalytic" evidence="1">
    <location>
        <begin position="1"/>
        <end position="98"/>
    </location>
</feature>
<protein>
    <recommendedName>
        <fullName evidence="1">Integrase catalytic domain-containing protein</fullName>
    </recommendedName>
</protein>
<dbReference type="PANTHER" id="PTHR48475">
    <property type="entry name" value="RIBONUCLEASE H"/>
    <property type="match status" value="1"/>
</dbReference>
<sequence length="110" mass="12664">MRVPKALISDCGSHFCNQMLGSVLKKYRVTHNVSTAYHPQTNGQAEVSNRQINGILERSDNTTRKYWSIRLDDALWAYRTTFKTPIGIHPYRIVFGKPCQLPVELEHIAY</sequence>
<evidence type="ECO:0000313" key="2">
    <source>
        <dbReference type="EMBL" id="KAJ0189105.1"/>
    </source>
</evidence>
<keyword evidence="3" id="KW-1185">Reference proteome</keyword>
<dbReference type="SUPFAM" id="SSF53098">
    <property type="entry name" value="Ribonuclease H-like"/>
    <property type="match status" value="1"/>
</dbReference>
<dbReference type="GO" id="GO:0015074">
    <property type="term" value="P:DNA integration"/>
    <property type="evidence" value="ECO:0007669"/>
    <property type="project" value="InterPro"/>
</dbReference>
<evidence type="ECO:0000313" key="3">
    <source>
        <dbReference type="Proteomes" id="UP000235145"/>
    </source>
</evidence>
<dbReference type="PROSITE" id="PS50994">
    <property type="entry name" value="INTEGRASE"/>
    <property type="match status" value="1"/>
</dbReference>
<dbReference type="Proteomes" id="UP000235145">
    <property type="component" value="Unassembled WGS sequence"/>
</dbReference>
<dbReference type="EMBL" id="NBSK02000008">
    <property type="protein sequence ID" value="KAJ0189105.1"/>
    <property type="molecule type" value="Genomic_DNA"/>
</dbReference>
<dbReference type="InterPro" id="IPR012337">
    <property type="entry name" value="RNaseH-like_sf"/>
</dbReference>
<evidence type="ECO:0000259" key="1">
    <source>
        <dbReference type="PROSITE" id="PS50994"/>
    </source>
</evidence>
<proteinExistence type="predicted"/>
<dbReference type="AlphaFoldDB" id="A0A9R1ULI2"/>
<gene>
    <name evidence="2" type="ORF">LSAT_V11C800400540</name>
</gene>
<dbReference type="InterPro" id="IPR036397">
    <property type="entry name" value="RNaseH_sf"/>
</dbReference>